<accession>A0AC11D2N0</accession>
<organism evidence="1">
    <name type="scientific">Ovis aries</name>
    <name type="common">Sheep</name>
    <dbReference type="NCBI Taxonomy" id="9940"/>
    <lineage>
        <taxon>Eukaryota</taxon>
        <taxon>Metazoa</taxon>
        <taxon>Chordata</taxon>
        <taxon>Craniata</taxon>
        <taxon>Vertebrata</taxon>
        <taxon>Euteleostomi</taxon>
        <taxon>Mammalia</taxon>
        <taxon>Eutheria</taxon>
        <taxon>Laurasiatheria</taxon>
        <taxon>Artiodactyla</taxon>
        <taxon>Ruminantia</taxon>
        <taxon>Pecora</taxon>
        <taxon>Bovidae</taxon>
        <taxon>Caprinae</taxon>
        <taxon>Ovis</taxon>
    </lineage>
</organism>
<reference evidence="1" key="1">
    <citation type="submission" date="2020-11" db="EMBL/GenBank/DDBJ databases">
        <authorList>
            <person name="Davenport K.M."/>
            <person name="Bickhart D.M."/>
            <person name="Smith T.P.L."/>
            <person name="Murdoch B.M."/>
            <person name="Rosen B.D."/>
        </authorList>
    </citation>
    <scope>NUCLEOTIDE SEQUENCE [LARGE SCALE GENOMIC DNA]</scope>
    <source>
        <strain evidence="1">OAR_USU_Benz2616</strain>
    </source>
</reference>
<sequence>NSKKKKKRSKCLLCMVLGTLAAIIHGAGLPLMMLVFGDMTDSFAGQGRGSAGDSALMRKYAYYYSGIGAGVLIAAYIQVSFWCLAAGRQVHRIRKQFFHAIMQQEIGWFDVHDVGELNTHLTDDVSKINEGIGDKIGMFFQAMATFFTGFIIGFTKGWKLTLVILAISPVLGLSAAIWAKILSSFTDKELLAYTKAGAVAEEVLAAIRTVIAFGGQKKELERLLIFLPAVLTPACASSSPAFLMIYSAYKLNNNSMLLLHIPQVFFSVLIGAFSIGQASPNIEAFANARGAAYEVFKIIDNKPSINSYSNAGHKPDNIKGNLEFRNVHFHYPSRNEVKILKGLNLKVGSGQTVALVGNSGCGKSTTVQLMQRLYDPTEGMVSIDGQDIRTINVRYLREIIGVVSQEPVLFATTIAENIRYGREDVTMDEIQKAVKEANAYDFIMKLPNKFDTLVGERGAQLSGGQKQRIAIARALVRNPKILLLDEATSALDTESEAVVQAALDKAREGRTTIVIAHRLSTVRNADVITGLDDGVIVEEGSHDELMGKRGIYFKLVTMQTKGNELELENTPGESLSKIDDLYTSSQDSRSSLIRRKSTRRSIHGSQSQDRKLSTEETLDESVPPVSFWRILKLNITEWPYFVVGVFCAIINGGLEPALSVILSRMIGIFTRDDDDETKRQNSNLFSLLFLILGIISFITFFLQGFTFGKAGEILTRRLRYLVFRSMLRQDVSWFDDPKNTTGALTTRLANDAAQVKGAIGSRLAVITQNIANLGTGIIISLIYGWQLTLLLLAIVPILAVAGVIEMKMLSGQALKDKKELEGAGKIATEAIENFRTVVSLTREERFEYMYAQSLQVPYRNSLRKAHVFGIAFSITQAMMYFSYAGCFRFGAYLVAQGIMEFQDVLLVFSAVVFGAMAVGQVSSFAPDYAKAKVSAAHVINIIEKLPLIDSYSTEGLKPVMEGNVAFSDVVFNYPTRPDVPVLRGLSLEVKKGQTLALVGSSGCGKSTVVQLLERFYDPLAGTVFIDGKEVKQLNVQWLRAHMGIVSQEPILFDCSIGENIAYGDNSRVVSQEEIEHAAKEANIHSFIEMLPDKYNTRKQRIAIARALVRQPHILLLDEATSALDTESEKVVQEALDKAREGRTCIVIAHRLSTIQNADSIVVFQNGRIKEHGTHQQLLAQKGIYFTMVSVQAGTKR</sequence>
<proteinExistence type="predicted"/>
<protein>
    <submittedName>
        <fullName evidence="1">Uncharacterized protein</fullName>
    </submittedName>
</protein>
<gene>
    <name evidence="1" type="primary">LOC101112460</name>
</gene>
<reference evidence="1" key="2">
    <citation type="submission" date="2025-08" db="UniProtKB">
        <authorList>
            <consortium name="Ensembl"/>
        </authorList>
    </citation>
    <scope>IDENTIFICATION</scope>
</reference>
<reference evidence="1" key="3">
    <citation type="submission" date="2025-09" db="UniProtKB">
        <authorList>
            <consortium name="Ensembl"/>
        </authorList>
    </citation>
    <scope>IDENTIFICATION</scope>
</reference>
<evidence type="ECO:0000313" key="1">
    <source>
        <dbReference type="Ensembl" id="ENSOARP00020037407.1"/>
    </source>
</evidence>
<name>A0AC11D2N0_SHEEP</name>
<dbReference type="Ensembl" id="ENSOART00020061236.1">
    <property type="protein sequence ID" value="ENSOARP00020037407.1"/>
    <property type="gene ID" value="ENSOARG00020007506.2"/>
</dbReference>